<organism evidence="1 2">
    <name type="scientific">Nostoc flagelliforme CCNUN1</name>
    <dbReference type="NCBI Taxonomy" id="2038116"/>
    <lineage>
        <taxon>Bacteria</taxon>
        <taxon>Bacillati</taxon>
        <taxon>Cyanobacteriota</taxon>
        <taxon>Cyanophyceae</taxon>
        <taxon>Nostocales</taxon>
        <taxon>Nostocaceae</taxon>
        <taxon>Nostoc</taxon>
    </lineage>
</organism>
<evidence type="ECO:0000313" key="2">
    <source>
        <dbReference type="Proteomes" id="UP000232003"/>
    </source>
</evidence>
<protein>
    <submittedName>
        <fullName evidence="1">Uncharacterized protein</fullName>
    </submittedName>
</protein>
<name>A0A2K8SGY8_9NOSO</name>
<accession>A0A2K8SGY8</accession>
<dbReference type="AlphaFoldDB" id="A0A2K8SGY8"/>
<proteinExistence type="predicted"/>
<dbReference type="Proteomes" id="UP000232003">
    <property type="component" value="Chromosome"/>
</dbReference>
<dbReference type="EMBL" id="CP024785">
    <property type="protein sequence ID" value="AUB34734.1"/>
    <property type="molecule type" value="Genomic_DNA"/>
</dbReference>
<evidence type="ECO:0000313" key="1">
    <source>
        <dbReference type="EMBL" id="AUB34734.1"/>
    </source>
</evidence>
<dbReference type="KEGG" id="nfl:COO91_00563"/>
<reference evidence="1 2" key="1">
    <citation type="submission" date="2017-11" db="EMBL/GenBank/DDBJ databases">
        <title>Complete genome of a free-living desiccation-tolerant cyanobacterium and its photosynthetic adaptation to extreme terrestrial habitat.</title>
        <authorList>
            <person name="Shang J."/>
        </authorList>
    </citation>
    <scope>NUCLEOTIDE SEQUENCE [LARGE SCALE GENOMIC DNA]</scope>
    <source>
        <strain evidence="1 2">CCNUN1</strain>
    </source>
</reference>
<gene>
    <name evidence="1" type="ORF">COO91_00563</name>
</gene>
<sequence>MTRLKWRKLVPELVVRPDLLSRYFLCLSTLQWKAIYNNQITAYLL</sequence>
<keyword evidence="2" id="KW-1185">Reference proteome</keyword>